<reference evidence="2 3" key="1">
    <citation type="journal article" date="2015" name="Nature">
        <title>rRNA introns, odd ribosomes, and small enigmatic genomes across a large radiation of phyla.</title>
        <authorList>
            <person name="Brown C.T."/>
            <person name="Hug L.A."/>
            <person name="Thomas B.C."/>
            <person name="Sharon I."/>
            <person name="Castelle C.J."/>
            <person name="Singh A."/>
            <person name="Wilkins M.J."/>
            <person name="Williams K.H."/>
            <person name="Banfield J.F."/>
        </authorList>
    </citation>
    <scope>NUCLEOTIDE SEQUENCE [LARGE SCALE GENOMIC DNA]</scope>
</reference>
<evidence type="ECO:0000256" key="1">
    <source>
        <dbReference type="SAM" id="Phobius"/>
    </source>
</evidence>
<proteinExistence type="predicted"/>
<organism evidence="2 3">
    <name type="scientific">Candidatus Woesebacteria bacterium GW2011_GWA1_39_12</name>
    <dbReference type="NCBI Taxonomy" id="1618549"/>
    <lineage>
        <taxon>Bacteria</taxon>
        <taxon>Candidatus Woeseibacteriota</taxon>
    </lineage>
</organism>
<dbReference type="EMBL" id="LBWA01000002">
    <property type="protein sequence ID" value="KKQ98647.1"/>
    <property type="molecule type" value="Genomic_DNA"/>
</dbReference>
<evidence type="ECO:0000313" key="2">
    <source>
        <dbReference type="EMBL" id="KKQ98647.1"/>
    </source>
</evidence>
<sequence length="108" mass="12073">MTSSLLGQVTLESSLRTPFRYSNKAFTGKFYHIIAFSATIGVVICMMNYYIQAGPQVFLTFGPEGEEAIFDGRRGQKKGRIRRQVDRQIQERGFGLRSSAGSQGTRSL</sequence>
<keyword evidence="1" id="KW-1133">Transmembrane helix</keyword>
<name>A0A0G0M613_9BACT</name>
<dbReference type="Proteomes" id="UP000034325">
    <property type="component" value="Unassembled WGS sequence"/>
</dbReference>
<protein>
    <submittedName>
        <fullName evidence="2">Uncharacterized protein</fullName>
    </submittedName>
</protein>
<keyword evidence="1" id="KW-0812">Transmembrane</keyword>
<feature type="transmembrane region" description="Helical" evidence="1">
    <location>
        <begin position="30"/>
        <end position="51"/>
    </location>
</feature>
<evidence type="ECO:0000313" key="3">
    <source>
        <dbReference type="Proteomes" id="UP000034325"/>
    </source>
</evidence>
<accession>A0A0G0M613</accession>
<gene>
    <name evidence="2" type="ORF">UT23_C0002G0147</name>
</gene>
<keyword evidence="1" id="KW-0472">Membrane</keyword>
<dbReference type="AlphaFoldDB" id="A0A0G0M613"/>
<comment type="caution">
    <text evidence="2">The sequence shown here is derived from an EMBL/GenBank/DDBJ whole genome shotgun (WGS) entry which is preliminary data.</text>
</comment>